<dbReference type="InterPro" id="IPR036237">
    <property type="entry name" value="Xyl_isomerase-like_sf"/>
</dbReference>
<dbReference type="PANTHER" id="PTHR12110">
    <property type="entry name" value="HYDROXYPYRUVATE ISOMERASE"/>
    <property type="match status" value="1"/>
</dbReference>
<sequence length="279" mass="29808">MPPLSLHHLTMIDAHPADLVEAAAAGGFDHCGIRLVAPRPGDPLVPIVGDATAVRAVERRLRDTGVRLLDIEAIWLAPDTDVQALRPAVETGARLGARFVLVVGFDSDRPRLVANLAALCALAGSCGMRVMVEFITYSTIPTADAALSLIRDSGTDAGVLIDTLQFFRSGGSPEALSAFDPNLFSYMQLCDAPRQAPPDVEGLRREARGARRLPGEGELPVDALLERLPTGIPLSLEAPGTRLAGLPLHEQGRLAGAAVRRFLATLPHQHSLRHEDFQP</sequence>
<dbReference type="InterPro" id="IPR013022">
    <property type="entry name" value="Xyl_isomerase-like_TIM-brl"/>
</dbReference>
<comment type="caution">
    <text evidence="2">The sequence shown here is derived from an EMBL/GenBank/DDBJ whole genome shotgun (WGS) entry which is preliminary data.</text>
</comment>
<dbReference type="Pfam" id="PF01261">
    <property type="entry name" value="AP_endonuc_2"/>
    <property type="match status" value="1"/>
</dbReference>
<protein>
    <submittedName>
        <fullName evidence="2">Sugar phosphate isomerase/epimerase</fullName>
    </submittedName>
</protein>
<dbReference type="SUPFAM" id="SSF51658">
    <property type="entry name" value="Xylose isomerase-like"/>
    <property type="match status" value="1"/>
</dbReference>
<evidence type="ECO:0000259" key="1">
    <source>
        <dbReference type="Pfam" id="PF01261"/>
    </source>
</evidence>
<reference evidence="2 3" key="1">
    <citation type="submission" date="2020-05" db="EMBL/GenBank/DDBJ databases">
        <title>Azospirillum oleiclasticum sp. nov, a nitrogen-fixing and heavy crude oil-emulsifying bacterium isolated from the crude oil of Yumen Oilfield.</title>
        <authorList>
            <person name="Wu D."/>
            <person name="Cai M."/>
            <person name="Zhang X."/>
        </authorList>
    </citation>
    <scope>NUCLEOTIDE SEQUENCE [LARGE SCALE GENOMIC DNA]</scope>
    <source>
        <strain evidence="2 3">ROY-1-1-2</strain>
    </source>
</reference>
<dbReference type="Gene3D" id="3.20.20.150">
    <property type="entry name" value="Divalent-metal-dependent TIM barrel enzymes"/>
    <property type="match status" value="1"/>
</dbReference>
<proteinExistence type="predicted"/>
<dbReference type="PANTHER" id="PTHR12110:SF48">
    <property type="entry name" value="BLL3656 PROTEIN"/>
    <property type="match status" value="1"/>
</dbReference>
<accession>A0ABX2TFU8</accession>
<feature type="domain" description="Xylose isomerase-like TIM barrel" evidence="1">
    <location>
        <begin position="21"/>
        <end position="242"/>
    </location>
</feature>
<dbReference type="Proteomes" id="UP000584642">
    <property type="component" value="Unassembled WGS sequence"/>
</dbReference>
<keyword evidence="2" id="KW-0413">Isomerase</keyword>
<name>A0ABX2TFU8_9PROT</name>
<dbReference type="GO" id="GO:0016853">
    <property type="term" value="F:isomerase activity"/>
    <property type="evidence" value="ECO:0007669"/>
    <property type="project" value="UniProtKB-KW"/>
</dbReference>
<evidence type="ECO:0000313" key="3">
    <source>
        <dbReference type="Proteomes" id="UP000584642"/>
    </source>
</evidence>
<dbReference type="InterPro" id="IPR050312">
    <property type="entry name" value="IolE/XylAMocC-like"/>
</dbReference>
<gene>
    <name evidence="2" type="ORF">HND93_26130</name>
</gene>
<dbReference type="RefSeq" id="WP_180284976.1">
    <property type="nucleotide sequence ID" value="NZ_JABFDB010000025.1"/>
</dbReference>
<organism evidence="2 3">
    <name type="scientific">Azospirillum oleiclasticum</name>
    <dbReference type="NCBI Taxonomy" id="2735135"/>
    <lineage>
        <taxon>Bacteria</taxon>
        <taxon>Pseudomonadati</taxon>
        <taxon>Pseudomonadota</taxon>
        <taxon>Alphaproteobacteria</taxon>
        <taxon>Rhodospirillales</taxon>
        <taxon>Azospirillaceae</taxon>
        <taxon>Azospirillum</taxon>
    </lineage>
</organism>
<evidence type="ECO:0000313" key="2">
    <source>
        <dbReference type="EMBL" id="NYZ23201.1"/>
    </source>
</evidence>
<keyword evidence="3" id="KW-1185">Reference proteome</keyword>
<dbReference type="EMBL" id="JABFDB010000025">
    <property type="protein sequence ID" value="NYZ23201.1"/>
    <property type="molecule type" value="Genomic_DNA"/>
</dbReference>